<dbReference type="RefSeq" id="WP_097128754.1">
    <property type="nucleotide sequence ID" value="NZ_OCMT01000001.1"/>
</dbReference>
<dbReference type="InterPro" id="IPR036097">
    <property type="entry name" value="HisK_dim/P_sf"/>
</dbReference>
<dbReference type="Pfam" id="PF12833">
    <property type="entry name" value="HTH_18"/>
    <property type="match status" value="1"/>
</dbReference>
<dbReference type="SMART" id="SM00448">
    <property type="entry name" value="REC"/>
    <property type="match status" value="1"/>
</dbReference>
<dbReference type="OrthoDB" id="9809670at2"/>
<dbReference type="InterPro" id="IPR001789">
    <property type="entry name" value="Sig_transdc_resp-reg_receiver"/>
</dbReference>
<feature type="domain" description="Response regulatory" evidence="13">
    <location>
        <begin position="1051"/>
        <end position="1166"/>
    </location>
</feature>
<feature type="transmembrane region" description="Helical" evidence="10">
    <location>
        <begin position="757"/>
        <end position="779"/>
    </location>
</feature>
<keyword evidence="4" id="KW-0808">Transferase</keyword>
<organism evidence="14 15">
    <name type="scientific">Pedobacter xixiisoli</name>
    <dbReference type="NCBI Taxonomy" id="1476464"/>
    <lineage>
        <taxon>Bacteria</taxon>
        <taxon>Pseudomonadati</taxon>
        <taxon>Bacteroidota</taxon>
        <taxon>Sphingobacteriia</taxon>
        <taxon>Sphingobacteriales</taxon>
        <taxon>Sphingobacteriaceae</taxon>
        <taxon>Pedobacter</taxon>
    </lineage>
</organism>
<keyword evidence="7" id="KW-0238">DNA-binding</keyword>
<evidence type="ECO:0000256" key="7">
    <source>
        <dbReference type="ARBA" id="ARBA00023125"/>
    </source>
</evidence>
<dbReference type="GO" id="GO:0000155">
    <property type="term" value="F:phosphorelay sensor kinase activity"/>
    <property type="evidence" value="ECO:0007669"/>
    <property type="project" value="InterPro"/>
</dbReference>
<sequence length="1296" mass="148124">MPSKKILVIVLLLFWARSYAQNFQNLLVEQGLSNSTTFAIAQDHKGLMWFSTKEGIDRYDGSGYKHYNLYPADKLTRYGLRRNKFHIDHKQRIWVNNFSDIFLYQHDLDRFDFVYNVAKNNTIRDLFVKDDQQNILLATDQGLIKYNYQTKKASTFANINQPIIGFYRYNNEFLLIALKNDILFFNLKAEKISATQLSANLRKEISKLSISSICVDATKNIFVGSTGQISAFKITDQNLKTNSNLNNSISKVEVTKILPDQQQFIYFGTEGKGVYKIDANLNIIKAYLTDQNNLASLPENEAIDVFIDKENRVWMAGHEISYLNTKQLKFNYYTHQLNNPNSLVHNSIRSVVEDQNGKLWVGTNFGISILKSDRKNWDYLNTHNQQRSMSSNKITALAKGNGQNVIAGTYQSGIYEIGTGYQIKHLSKETNFSPKNNVNKILVNGNDIWYGGAGGYLKRINLSDGAVKTFDISNVLSIAKNQYGQIITGGHNGVHIINSDDRITIFNASTYKIGSIFCVMADTKNQIWLGSEGQGLIKFDVDQKTFKKYSTADGLPSNLIYGILEDKNDNLWLSTTKGLSCFNIKKQTFRNYSIADGLPIKEFAYGAYTKTAKGEMVFGGNHGLVIFNPEDIINSDFNTRLIFTDFKLFNKTADISNENTPLEKAIDETEKIALAYNQNAITLEFSSVNFTNNANLYRWKLDGLDSEWSPATAEHAANYTNLRPGNYTFRVQWANSGLVSEFAKNERVLRIQISPPIWATTWAYLLYFLIAIGIVYAVIKFYMVQLSENHAKDKIRFFINIVHDIRTPLSLIRSPLNIALKKNDFSESTQSILKTANHNASRLTSLIDQLLDFEKDDFKKIKLNRTSIHAEQTLDRICDDFIPLLEQRGIILTRNHQHQETLLKVDKDKFDKIIFNILSNAVKYTPKGGQIHITTSLINKNFQIDIRDSGVGIPTEQQKYIFKRYFRAKNVVNSNEVGFGIGLMVTRELVKLHQGEIWFESNQDQGTTFHVRFPMSEVEYQDQQSLLVPQSNELIVNELPDQATQQHKKPKLLIAEDNDELRNLMADHLKQYYQIYHVNNGQQGVATTSKIAPDVIVSDVMMPLMDGNEFCYEIKNNLKTSHIPFILLTALTTNEHKIEGYKIGADTYLEKPFDIDLLRSCIDNLLVGRKKLRERFANADAPLSEGLNELDKKFIEEVVKIVEENLSNSSFSIEELEKEIGMSHASLYRKFKGLLGKTPLEFIQHYRLKKSMELLVSGEHYVNEVAYMVGFSDPKYFSTVFKKFYGKNASDYLKEK</sequence>
<evidence type="ECO:0000259" key="11">
    <source>
        <dbReference type="PROSITE" id="PS01124"/>
    </source>
</evidence>
<dbReference type="Pfam" id="PF07495">
    <property type="entry name" value="Y_Y_Y"/>
    <property type="match status" value="1"/>
</dbReference>
<evidence type="ECO:0000256" key="8">
    <source>
        <dbReference type="ARBA" id="ARBA00023163"/>
    </source>
</evidence>
<evidence type="ECO:0000256" key="4">
    <source>
        <dbReference type="ARBA" id="ARBA00022679"/>
    </source>
</evidence>
<dbReference type="InterPro" id="IPR003661">
    <property type="entry name" value="HisK_dim/P_dom"/>
</dbReference>
<dbReference type="Proteomes" id="UP000219281">
    <property type="component" value="Unassembled WGS sequence"/>
</dbReference>
<evidence type="ECO:0000256" key="3">
    <source>
        <dbReference type="ARBA" id="ARBA00022553"/>
    </source>
</evidence>
<dbReference type="InterPro" id="IPR005467">
    <property type="entry name" value="His_kinase_dom"/>
</dbReference>
<dbReference type="InterPro" id="IPR004358">
    <property type="entry name" value="Sig_transdc_His_kin-like_C"/>
</dbReference>
<keyword evidence="10" id="KW-1133">Transmembrane helix</keyword>
<dbReference type="Pfam" id="PF02518">
    <property type="entry name" value="HATPase_c"/>
    <property type="match status" value="1"/>
</dbReference>
<dbReference type="InterPro" id="IPR011006">
    <property type="entry name" value="CheY-like_superfamily"/>
</dbReference>
<dbReference type="InterPro" id="IPR015943">
    <property type="entry name" value="WD40/YVTN_repeat-like_dom_sf"/>
</dbReference>
<dbReference type="CDD" id="cd00082">
    <property type="entry name" value="HisKA"/>
    <property type="match status" value="1"/>
</dbReference>
<keyword evidence="6" id="KW-0805">Transcription regulation</keyword>
<dbReference type="GO" id="GO:0003700">
    <property type="term" value="F:DNA-binding transcription factor activity"/>
    <property type="evidence" value="ECO:0007669"/>
    <property type="project" value="InterPro"/>
</dbReference>
<dbReference type="Pfam" id="PF00072">
    <property type="entry name" value="Response_reg"/>
    <property type="match status" value="1"/>
</dbReference>
<dbReference type="SUPFAM" id="SSF47384">
    <property type="entry name" value="Homodimeric domain of signal transducing histidine kinase"/>
    <property type="match status" value="1"/>
</dbReference>
<dbReference type="InterPro" id="IPR036890">
    <property type="entry name" value="HATPase_C_sf"/>
</dbReference>
<dbReference type="SUPFAM" id="SSF63829">
    <property type="entry name" value="Calcium-dependent phosphotriesterase"/>
    <property type="match status" value="1"/>
</dbReference>
<keyword evidence="8" id="KW-0804">Transcription</keyword>
<keyword evidence="3 9" id="KW-0597">Phosphoprotein</keyword>
<dbReference type="SMART" id="SM00388">
    <property type="entry name" value="HisKA"/>
    <property type="match status" value="1"/>
</dbReference>
<reference evidence="15" key="1">
    <citation type="submission" date="2017-09" db="EMBL/GenBank/DDBJ databases">
        <authorList>
            <person name="Varghese N."/>
            <person name="Submissions S."/>
        </authorList>
    </citation>
    <scope>NUCLEOTIDE SEQUENCE [LARGE SCALE GENOMIC DNA]</scope>
    <source>
        <strain evidence="15">CGMCC 1.12803</strain>
    </source>
</reference>
<dbReference type="EMBL" id="OCMT01000001">
    <property type="protein sequence ID" value="SOD12512.1"/>
    <property type="molecule type" value="Genomic_DNA"/>
</dbReference>
<dbReference type="SUPFAM" id="SSF50998">
    <property type="entry name" value="Quinoprotein alcohol dehydrogenase-like"/>
    <property type="match status" value="1"/>
</dbReference>
<dbReference type="Gene3D" id="2.130.10.10">
    <property type="entry name" value="YVTN repeat-like/Quinoprotein amine dehydrogenase"/>
    <property type="match status" value="2"/>
</dbReference>
<dbReference type="Pfam" id="PF00512">
    <property type="entry name" value="HisKA"/>
    <property type="match status" value="1"/>
</dbReference>
<dbReference type="PROSITE" id="PS50110">
    <property type="entry name" value="RESPONSE_REGULATORY"/>
    <property type="match status" value="1"/>
</dbReference>
<keyword evidence="5 14" id="KW-0418">Kinase</keyword>
<comment type="catalytic activity">
    <reaction evidence="1">
        <text>ATP + protein L-histidine = ADP + protein N-phospho-L-histidine.</text>
        <dbReference type="EC" id="2.7.13.3"/>
    </reaction>
</comment>
<keyword evidence="10" id="KW-0472">Membrane</keyword>
<evidence type="ECO:0000313" key="15">
    <source>
        <dbReference type="Proteomes" id="UP000219281"/>
    </source>
</evidence>
<name>A0A285ZS93_9SPHI</name>
<dbReference type="PANTHER" id="PTHR43547">
    <property type="entry name" value="TWO-COMPONENT HISTIDINE KINASE"/>
    <property type="match status" value="1"/>
</dbReference>
<dbReference type="EC" id="2.7.13.3" evidence="2"/>
<dbReference type="InterPro" id="IPR011047">
    <property type="entry name" value="Quinoprotein_ADH-like_sf"/>
</dbReference>
<dbReference type="FunFam" id="2.60.40.10:FF:000791">
    <property type="entry name" value="Two-component system sensor histidine kinase/response regulator"/>
    <property type="match status" value="1"/>
</dbReference>
<evidence type="ECO:0000256" key="2">
    <source>
        <dbReference type="ARBA" id="ARBA00012438"/>
    </source>
</evidence>
<dbReference type="Gene3D" id="1.10.10.60">
    <property type="entry name" value="Homeodomain-like"/>
    <property type="match status" value="2"/>
</dbReference>
<evidence type="ECO:0000256" key="5">
    <source>
        <dbReference type="ARBA" id="ARBA00022777"/>
    </source>
</evidence>
<dbReference type="InterPro" id="IPR003594">
    <property type="entry name" value="HATPase_dom"/>
</dbReference>
<dbReference type="SMART" id="SM00387">
    <property type="entry name" value="HATPase_c"/>
    <property type="match status" value="1"/>
</dbReference>
<dbReference type="PROSITE" id="PS50109">
    <property type="entry name" value="HIS_KIN"/>
    <property type="match status" value="1"/>
</dbReference>
<dbReference type="InterPro" id="IPR011110">
    <property type="entry name" value="Reg_prop"/>
</dbReference>
<dbReference type="InterPro" id="IPR018062">
    <property type="entry name" value="HTH_AraC-typ_CS"/>
</dbReference>
<gene>
    <name evidence="14" type="ORF">SAMN06297358_0707</name>
</gene>
<feature type="domain" description="HTH araC/xylS-type" evidence="11">
    <location>
        <begin position="1196"/>
        <end position="1295"/>
    </location>
</feature>
<dbReference type="SUPFAM" id="SSF55874">
    <property type="entry name" value="ATPase domain of HSP90 chaperone/DNA topoisomerase II/histidine kinase"/>
    <property type="match status" value="1"/>
</dbReference>
<keyword evidence="10" id="KW-0812">Transmembrane</keyword>
<dbReference type="InterPro" id="IPR013783">
    <property type="entry name" value="Ig-like_fold"/>
</dbReference>
<protein>
    <recommendedName>
        <fullName evidence="2">histidine kinase</fullName>
        <ecNumber evidence="2">2.7.13.3</ecNumber>
    </recommendedName>
</protein>
<evidence type="ECO:0000256" key="6">
    <source>
        <dbReference type="ARBA" id="ARBA00023015"/>
    </source>
</evidence>
<dbReference type="PROSITE" id="PS00041">
    <property type="entry name" value="HTH_ARAC_FAMILY_1"/>
    <property type="match status" value="1"/>
</dbReference>
<dbReference type="InterPro" id="IPR011123">
    <property type="entry name" value="Y_Y_Y"/>
</dbReference>
<evidence type="ECO:0000313" key="14">
    <source>
        <dbReference type="EMBL" id="SOD12512.1"/>
    </source>
</evidence>
<dbReference type="Pfam" id="PF07494">
    <property type="entry name" value="Reg_prop"/>
    <property type="match status" value="2"/>
</dbReference>
<evidence type="ECO:0000256" key="1">
    <source>
        <dbReference type="ARBA" id="ARBA00000085"/>
    </source>
</evidence>
<dbReference type="GO" id="GO:0043565">
    <property type="term" value="F:sequence-specific DNA binding"/>
    <property type="evidence" value="ECO:0007669"/>
    <property type="project" value="InterPro"/>
</dbReference>
<dbReference type="PROSITE" id="PS01124">
    <property type="entry name" value="HTH_ARAC_FAMILY_2"/>
    <property type="match status" value="1"/>
</dbReference>
<dbReference type="PRINTS" id="PR00344">
    <property type="entry name" value="BCTRLSENSOR"/>
</dbReference>
<keyword evidence="15" id="KW-1185">Reference proteome</keyword>
<dbReference type="Gene3D" id="3.30.565.10">
    <property type="entry name" value="Histidine kinase-like ATPase, C-terminal domain"/>
    <property type="match status" value="1"/>
</dbReference>
<dbReference type="FunFam" id="3.30.565.10:FF:000006">
    <property type="entry name" value="Sensor histidine kinase WalK"/>
    <property type="match status" value="1"/>
</dbReference>
<feature type="modified residue" description="4-aspartylphosphate" evidence="9">
    <location>
        <position position="1099"/>
    </location>
</feature>
<dbReference type="SMART" id="SM00342">
    <property type="entry name" value="HTH_ARAC"/>
    <property type="match status" value="1"/>
</dbReference>
<dbReference type="Gene3D" id="1.10.287.130">
    <property type="match status" value="1"/>
</dbReference>
<dbReference type="InterPro" id="IPR018060">
    <property type="entry name" value="HTH_AraC"/>
</dbReference>
<proteinExistence type="predicted"/>
<feature type="domain" description="Histidine kinase" evidence="12">
    <location>
        <begin position="800"/>
        <end position="1017"/>
    </location>
</feature>
<dbReference type="Gene3D" id="3.40.50.2300">
    <property type="match status" value="1"/>
</dbReference>
<dbReference type="Gene3D" id="2.60.40.10">
    <property type="entry name" value="Immunoglobulins"/>
    <property type="match status" value="1"/>
</dbReference>
<dbReference type="PANTHER" id="PTHR43547:SF2">
    <property type="entry name" value="HYBRID SIGNAL TRANSDUCTION HISTIDINE KINASE C"/>
    <property type="match status" value="1"/>
</dbReference>
<dbReference type="InterPro" id="IPR009057">
    <property type="entry name" value="Homeodomain-like_sf"/>
</dbReference>
<evidence type="ECO:0000259" key="13">
    <source>
        <dbReference type="PROSITE" id="PS50110"/>
    </source>
</evidence>
<evidence type="ECO:0000256" key="9">
    <source>
        <dbReference type="PROSITE-ProRule" id="PRU00169"/>
    </source>
</evidence>
<evidence type="ECO:0000259" key="12">
    <source>
        <dbReference type="PROSITE" id="PS50109"/>
    </source>
</evidence>
<evidence type="ECO:0000256" key="10">
    <source>
        <dbReference type="SAM" id="Phobius"/>
    </source>
</evidence>
<dbReference type="SUPFAM" id="SSF46689">
    <property type="entry name" value="Homeodomain-like"/>
    <property type="match status" value="1"/>
</dbReference>
<accession>A0A285ZS93</accession>
<dbReference type="SUPFAM" id="SSF52172">
    <property type="entry name" value="CheY-like"/>
    <property type="match status" value="1"/>
</dbReference>